<dbReference type="InterPro" id="IPR036439">
    <property type="entry name" value="Dockerin_dom_sf"/>
</dbReference>
<evidence type="ECO:0000313" key="2">
    <source>
        <dbReference type="Proteomes" id="UP000191931"/>
    </source>
</evidence>
<name>A0A1W1HHP9_9BACT</name>
<organism evidence="1 2">
    <name type="scientific">Desulfamplus magnetovallimortis</name>
    <dbReference type="NCBI Taxonomy" id="1246637"/>
    <lineage>
        <taxon>Bacteria</taxon>
        <taxon>Pseudomonadati</taxon>
        <taxon>Thermodesulfobacteriota</taxon>
        <taxon>Desulfobacteria</taxon>
        <taxon>Desulfobacterales</taxon>
        <taxon>Desulfobacteraceae</taxon>
        <taxon>Desulfamplus</taxon>
    </lineage>
</organism>
<reference evidence="1 2" key="1">
    <citation type="submission" date="2017-03" db="EMBL/GenBank/DDBJ databases">
        <authorList>
            <person name="Afonso C.L."/>
            <person name="Miller P.J."/>
            <person name="Scott M.A."/>
            <person name="Spackman E."/>
            <person name="Goraichik I."/>
            <person name="Dimitrov K.M."/>
            <person name="Suarez D.L."/>
            <person name="Swayne D.E."/>
        </authorList>
    </citation>
    <scope>NUCLEOTIDE SEQUENCE [LARGE SCALE GENOMIC DNA]</scope>
    <source>
        <strain evidence="1">PRJEB14757</strain>
    </source>
</reference>
<dbReference type="Proteomes" id="UP000191931">
    <property type="component" value="Unassembled WGS sequence"/>
</dbReference>
<dbReference type="STRING" id="1246637.MTBBW1_540010"/>
<proteinExistence type="predicted"/>
<protein>
    <recommendedName>
        <fullName evidence="3">Dockerin domain-containing protein</fullName>
    </recommendedName>
</protein>
<gene>
    <name evidence="1" type="ORF">MTBBW1_540010</name>
</gene>
<dbReference type="GO" id="GO:0000272">
    <property type="term" value="P:polysaccharide catabolic process"/>
    <property type="evidence" value="ECO:0007669"/>
    <property type="project" value="InterPro"/>
</dbReference>
<accession>A0A1W1HHP9</accession>
<dbReference type="SUPFAM" id="SSF63446">
    <property type="entry name" value="Type I dockerin domain"/>
    <property type="match status" value="1"/>
</dbReference>
<dbReference type="Gene3D" id="1.10.1330.10">
    <property type="entry name" value="Dockerin domain"/>
    <property type="match status" value="1"/>
</dbReference>
<evidence type="ECO:0000313" key="1">
    <source>
        <dbReference type="EMBL" id="SLM32031.1"/>
    </source>
</evidence>
<evidence type="ECO:0008006" key="3">
    <source>
        <dbReference type="Google" id="ProtNLM"/>
    </source>
</evidence>
<sequence length="30" mass="3159">MNGLQEGDINGDGVTNIQDVIILVDFVLGV</sequence>
<keyword evidence="2" id="KW-1185">Reference proteome</keyword>
<dbReference type="AlphaFoldDB" id="A0A1W1HHP9"/>
<dbReference type="EMBL" id="FWEV01000297">
    <property type="protein sequence ID" value="SLM32031.1"/>
    <property type="molecule type" value="Genomic_DNA"/>
</dbReference>